<keyword evidence="1" id="KW-0175">Coiled coil</keyword>
<protein>
    <recommendedName>
        <fullName evidence="5">Outer membrane beta-barrel porin/alpha-amylase</fullName>
    </recommendedName>
</protein>
<proteinExistence type="predicted"/>
<organism evidence="3 4">
    <name type="scientific">Chitinophaga agrisoli</name>
    <dbReference type="NCBI Taxonomy" id="2607653"/>
    <lineage>
        <taxon>Bacteria</taxon>
        <taxon>Pseudomonadati</taxon>
        <taxon>Bacteroidota</taxon>
        <taxon>Chitinophagia</taxon>
        <taxon>Chitinophagales</taxon>
        <taxon>Chitinophagaceae</taxon>
        <taxon>Chitinophaga</taxon>
    </lineage>
</organism>
<evidence type="ECO:0000313" key="4">
    <source>
        <dbReference type="Proteomes" id="UP000324611"/>
    </source>
</evidence>
<dbReference type="AlphaFoldDB" id="A0A5B2VTI5"/>
<keyword evidence="4" id="KW-1185">Reference proteome</keyword>
<comment type="caution">
    <text evidence="3">The sequence shown here is derived from an EMBL/GenBank/DDBJ whole genome shotgun (WGS) entry which is preliminary data.</text>
</comment>
<dbReference type="Proteomes" id="UP000324611">
    <property type="component" value="Unassembled WGS sequence"/>
</dbReference>
<name>A0A5B2VTI5_9BACT</name>
<dbReference type="RefSeq" id="WP_149839485.1">
    <property type="nucleotide sequence ID" value="NZ_VUOC01000003.1"/>
</dbReference>
<feature type="signal peptide" evidence="2">
    <location>
        <begin position="1"/>
        <end position="21"/>
    </location>
</feature>
<reference evidence="3 4" key="2">
    <citation type="submission" date="2019-09" db="EMBL/GenBank/DDBJ databases">
        <authorList>
            <person name="Jin C."/>
        </authorList>
    </citation>
    <scope>NUCLEOTIDE SEQUENCE [LARGE SCALE GENOMIC DNA]</scope>
    <source>
        <strain evidence="3 4">BN140078</strain>
    </source>
</reference>
<evidence type="ECO:0000256" key="1">
    <source>
        <dbReference type="SAM" id="Coils"/>
    </source>
</evidence>
<accession>A0A5B2VTI5</accession>
<dbReference type="EMBL" id="VUOC01000003">
    <property type="protein sequence ID" value="KAA2241980.1"/>
    <property type="molecule type" value="Genomic_DNA"/>
</dbReference>
<feature type="coiled-coil region" evidence="1">
    <location>
        <begin position="17"/>
        <end position="44"/>
    </location>
</feature>
<evidence type="ECO:0008006" key="5">
    <source>
        <dbReference type="Google" id="ProtNLM"/>
    </source>
</evidence>
<gene>
    <name evidence="3" type="ORF">F0L74_19175</name>
</gene>
<feature type="chain" id="PRO_5022859062" description="Outer membrane beta-barrel porin/alpha-amylase" evidence="2">
    <location>
        <begin position="22"/>
        <end position="323"/>
    </location>
</feature>
<evidence type="ECO:0000313" key="3">
    <source>
        <dbReference type="EMBL" id="KAA2241980.1"/>
    </source>
</evidence>
<reference evidence="3 4" key="1">
    <citation type="submission" date="2019-09" db="EMBL/GenBank/DDBJ databases">
        <title>Chitinophaga ginsengihumi sp. nov., isolated from soil of ginseng rhizosphere.</title>
        <authorList>
            <person name="Lee J."/>
        </authorList>
    </citation>
    <scope>NUCLEOTIDE SEQUENCE [LARGE SCALE GENOMIC DNA]</scope>
    <source>
        <strain evidence="3 4">BN140078</strain>
    </source>
</reference>
<evidence type="ECO:0000256" key="2">
    <source>
        <dbReference type="SAM" id="SignalP"/>
    </source>
</evidence>
<sequence>MWKHRCILLLSLLGCSRIVAAQSLADLERQLDSLLQKRQKNEALVTMGYGNNPAYGSKTANFDQPIVMKTFLSPSIAYYHKSGFSGSLSAYYLFDTEKNPWFEWDFSLGYDYTKNRKFLTGISYTRYFFADSSDVPATPIKNELFAYFYYRSWWLQPGISLDYGWGQQTDKYTEFRRLGRNRRLGTEVTSTTSARDFNVIFALRHPFMFMDVLKFDDAVLLTPSLGFTAGTAHYYSNLKAFQYIARSAKMKQDIQESKKKGNGLAVESEDGTGFEPRALDFTVNLSYIIGKFTFAPSYTLFKPLQGEDRNFMTYFTARVSFNL</sequence>
<keyword evidence="2" id="KW-0732">Signal</keyword>